<gene>
    <name evidence="2" type="ORF">GLYMA_15G234900</name>
</gene>
<keyword evidence="4" id="KW-1185">Reference proteome</keyword>
<dbReference type="Gramene" id="KRH13375">
    <property type="protein sequence ID" value="KRH13375"/>
    <property type="gene ID" value="GLYMA_15G234900"/>
</dbReference>
<dbReference type="Proteomes" id="UP000008827">
    <property type="component" value="Chromosome 15"/>
</dbReference>
<evidence type="ECO:0000259" key="1">
    <source>
        <dbReference type="Pfam" id="PF13456"/>
    </source>
</evidence>
<dbReference type="InParanoid" id="A0A0R0GG64"/>
<name>A0A0R0GG64_SOYBN</name>
<evidence type="ECO:0000313" key="4">
    <source>
        <dbReference type="Proteomes" id="UP000008827"/>
    </source>
</evidence>
<evidence type="ECO:0000313" key="2">
    <source>
        <dbReference type="EMBL" id="KRH13375.1"/>
    </source>
</evidence>
<proteinExistence type="predicted"/>
<dbReference type="AlphaFoldDB" id="A0A0R0GG64"/>
<dbReference type="EnsemblPlants" id="KRH13375">
    <property type="protein sequence ID" value="KRH13375"/>
    <property type="gene ID" value="GLYMA_15G234900"/>
</dbReference>
<protein>
    <recommendedName>
        <fullName evidence="1">RNase H type-1 domain-containing protein</fullName>
    </recommendedName>
</protein>
<sequence>MRLDQFFDFVSSLILHKFPNFSVKFVRRQANAAAHALAKAAANNVSPYFYHTIPHCISYISMNESA</sequence>
<feature type="domain" description="RNase H type-1" evidence="1">
    <location>
        <begin position="4"/>
        <end position="41"/>
    </location>
</feature>
<reference evidence="2 3" key="1">
    <citation type="journal article" date="2010" name="Nature">
        <title>Genome sequence of the palaeopolyploid soybean.</title>
        <authorList>
            <person name="Schmutz J."/>
            <person name="Cannon S.B."/>
            <person name="Schlueter J."/>
            <person name="Ma J."/>
            <person name="Mitros T."/>
            <person name="Nelson W."/>
            <person name="Hyten D.L."/>
            <person name="Song Q."/>
            <person name="Thelen J.J."/>
            <person name="Cheng J."/>
            <person name="Xu D."/>
            <person name="Hellsten U."/>
            <person name="May G.D."/>
            <person name="Yu Y."/>
            <person name="Sakurai T."/>
            <person name="Umezawa T."/>
            <person name="Bhattacharyya M.K."/>
            <person name="Sandhu D."/>
            <person name="Valliyodan B."/>
            <person name="Lindquist E."/>
            <person name="Peto M."/>
            <person name="Grant D."/>
            <person name="Shu S."/>
            <person name="Goodstein D."/>
            <person name="Barry K."/>
            <person name="Futrell-Griggs M."/>
            <person name="Abernathy B."/>
            <person name="Du J."/>
            <person name="Tian Z."/>
            <person name="Zhu L."/>
            <person name="Gill N."/>
            <person name="Joshi T."/>
            <person name="Libault M."/>
            <person name="Sethuraman A."/>
            <person name="Zhang X.-C."/>
            <person name="Shinozaki K."/>
            <person name="Nguyen H.T."/>
            <person name="Wing R.A."/>
            <person name="Cregan P."/>
            <person name="Specht J."/>
            <person name="Grimwood J."/>
            <person name="Rokhsar D."/>
            <person name="Stacey G."/>
            <person name="Shoemaker R.C."/>
            <person name="Jackson S.A."/>
        </authorList>
    </citation>
    <scope>NUCLEOTIDE SEQUENCE</scope>
    <source>
        <strain evidence="3">cv. Williams 82</strain>
        <tissue evidence="2">Callus</tissue>
    </source>
</reference>
<dbReference type="Pfam" id="PF13456">
    <property type="entry name" value="RVT_3"/>
    <property type="match status" value="1"/>
</dbReference>
<dbReference type="GO" id="GO:0003676">
    <property type="term" value="F:nucleic acid binding"/>
    <property type="evidence" value="ECO:0007669"/>
    <property type="project" value="InterPro"/>
</dbReference>
<dbReference type="InterPro" id="IPR002156">
    <property type="entry name" value="RNaseH_domain"/>
</dbReference>
<dbReference type="EMBL" id="CM000848">
    <property type="protein sequence ID" value="KRH13375.1"/>
    <property type="molecule type" value="Genomic_DNA"/>
</dbReference>
<accession>A0A0R0GG64</accession>
<evidence type="ECO:0000313" key="3">
    <source>
        <dbReference type="EnsemblPlants" id="KRH13375"/>
    </source>
</evidence>
<reference evidence="3" key="2">
    <citation type="submission" date="2018-02" db="UniProtKB">
        <authorList>
            <consortium name="EnsemblPlants"/>
        </authorList>
    </citation>
    <scope>IDENTIFICATION</scope>
    <source>
        <strain evidence="3">Williams 82</strain>
    </source>
</reference>
<organism evidence="2">
    <name type="scientific">Glycine max</name>
    <name type="common">Soybean</name>
    <name type="synonym">Glycine hispida</name>
    <dbReference type="NCBI Taxonomy" id="3847"/>
    <lineage>
        <taxon>Eukaryota</taxon>
        <taxon>Viridiplantae</taxon>
        <taxon>Streptophyta</taxon>
        <taxon>Embryophyta</taxon>
        <taxon>Tracheophyta</taxon>
        <taxon>Spermatophyta</taxon>
        <taxon>Magnoliopsida</taxon>
        <taxon>eudicotyledons</taxon>
        <taxon>Gunneridae</taxon>
        <taxon>Pentapetalae</taxon>
        <taxon>rosids</taxon>
        <taxon>fabids</taxon>
        <taxon>Fabales</taxon>
        <taxon>Fabaceae</taxon>
        <taxon>Papilionoideae</taxon>
        <taxon>50 kb inversion clade</taxon>
        <taxon>NPAAA clade</taxon>
        <taxon>indigoferoid/millettioid clade</taxon>
        <taxon>Phaseoleae</taxon>
        <taxon>Glycine</taxon>
        <taxon>Glycine subgen. Soja</taxon>
    </lineage>
</organism>
<dbReference type="GO" id="GO:0004523">
    <property type="term" value="F:RNA-DNA hybrid ribonuclease activity"/>
    <property type="evidence" value="ECO:0007669"/>
    <property type="project" value="InterPro"/>
</dbReference>
<reference evidence="2" key="3">
    <citation type="submission" date="2018-07" db="EMBL/GenBank/DDBJ databases">
        <title>WGS assembly of Glycine max.</title>
        <authorList>
            <person name="Schmutz J."/>
            <person name="Cannon S."/>
            <person name="Schlueter J."/>
            <person name="Ma J."/>
            <person name="Mitros T."/>
            <person name="Nelson W."/>
            <person name="Hyten D."/>
            <person name="Song Q."/>
            <person name="Thelen J."/>
            <person name="Cheng J."/>
            <person name="Xu D."/>
            <person name="Hellsten U."/>
            <person name="May G."/>
            <person name="Yu Y."/>
            <person name="Sakurai T."/>
            <person name="Umezawa T."/>
            <person name="Bhattacharyya M."/>
            <person name="Sandhu D."/>
            <person name="Valliyodan B."/>
            <person name="Lindquist E."/>
            <person name="Peto M."/>
            <person name="Grant D."/>
            <person name="Shu S."/>
            <person name="Goodstein D."/>
            <person name="Barry K."/>
            <person name="Futrell-Griggs M."/>
            <person name="Abernathy B."/>
            <person name="Du J."/>
            <person name="Tian Z."/>
            <person name="Zhu L."/>
            <person name="Gill N."/>
            <person name="Joshi T."/>
            <person name="Libault M."/>
            <person name="Sethuraman A."/>
            <person name="Zhang X."/>
            <person name="Shinozaki K."/>
            <person name="Nguyen H."/>
            <person name="Wing R."/>
            <person name="Cregan P."/>
            <person name="Specht J."/>
            <person name="Grimwood J."/>
            <person name="Rokhsar D."/>
            <person name="Stacey G."/>
            <person name="Shoemaker R."/>
            <person name="Jackson S."/>
        </authorList>
    </citation>
    <scope>NUCLEOTIDE SEQUENCE</scope>
    <source>
        <tissue evidence="2">Callus</tissue>
    </source>
</reference>